<proteinExistence type="inferred from homology"/>
<protein>
    <submittedName>
        <fullName evidence="9">AAA_12 domain-containing protein</fullName>
    </submittedName>
</protein>
<organism evidence="9 10">
    <name type="scientific">Caenorhabditis japonica</name>
    <dbReference type="NCBI Taxonomy" id="281687"/>
    <lineage>
        <taxon>Eukaryota</taxon>
        <taxon>Metazoa</taxon>
        <taxon>Ecdysozoa</taxon>
        <taxon>Nematoda</taxon>
        <taxon>Chromadorea</taxon>
        <taxon>Rhabditida</taxon>
        <taxon>Rhabditina</taxon>
        <taxon>Rhabditomorpha</taxon>
        <taxon>Rhabditoidea</taxon>
        <taxon>Rhabditidae</taxon>
        <taxon>Peloderinae</taxon>
        <taxon>Caenorhabditis</taxon>
    </lineage>
</organism>
<dbReference type="EnsemblMetazoa" id="CJA19178a.1">
    <property type="protein sequence ID" value="CJA19178a.1"/>
    <property type="gene ID" value="WBGene00138382"/>
</dbReference>
<feature type="domain" description="DNA2/NAM7 helicase-like C-terminal" evidence="8">
    <location>
        <begin position="840"/>
        <end position="940"/>
    </location>
</feature>
<evidence type="ECO:0000256" key="4">
    <source>
        <dbReference type="ARBA" id="ARBA00022806"/>
    </source>
</evidence>
<dbReference type="GO" id="GO:0016787">
    <property type="term" value="F:hydrolase activity"/>
    <property type="evidence" value="ECO:0007669"/>
    <property type="project" value="UniProtKB-KW"/>
</dbReference>
<dbReference type="InterPro" id="IPR050534">
    <property type="entry name" value="Coronavir_polyprotein_1ab"/>
</dbReference>
<keyword evidence="10" id="KW-1185">Reference proteome</keyword>
<dbReference type="InterPro" id="IPR041679">
    <property type="entry name" value="DNA2/NAM7-like_C"/>
</dbReference>
<dbReference type="GO" id="GO:0005524">
    <property type="term" value="F:ATP binding"/>
    <property type="evidence" value="ECO:0007669"/>
    <property type="project" value="UniProtKB-KW"/>
</dbReference>
<evidence type="ECO:0000256" key="5">
    <source>
        <dbReference type="ARBA" id="ARBA00022840"/>
    </source>
</evidence>
<dbReference type="AlphaFoldDB" id="A0A8R1E5H1"/>
<dbReference type="PANTHER" id="PTHR43788">
    <property type="entry name" value="DNA2/NAM7 HELICASE FAMILY MEMBER"/>
    <property type="match status" value="1"/>
</dbReference>
<dbReference type="Proteomes" id="UP000005237">
    <property type="component" value="Unassembled WGS sequence"/>
</dbReference>
<dbReference type="InterPro" id="IPR027417">
    <property type="entry name" value="P-loop_NTPase"/>
</dbReference>
<dbReference type="Pfam" id="PF13086">
    <property type="entry name" value="AAA_11"/>
    <property type="match status" value="1"/>
</dbReference>
<evidence type="ECO:0000256" key="2">
    <source>
        <dbReference type="ARBA" id="ARBA00022741"/>
    </source>
</evidence>
<dbReference type="InterPro" id="IPR047187">
    <property type="entry name" value="SF1_C_Upf1"/>
</dbReference>
<keyword evidence="4" id="KW-0347">Helicase</keyword>
<keyword evidence="3" id="KW-0378">Hydrolase</keyword>
<dbReference type="PANTHER" id="PTHR43788:SF16">
    <property type="entry name" value="HELICASE WITH ZINC FINGER 2"/>
    <property type="match status" value="1"/>
</dbReference>
<reference evidence="9" key="2">
    <citation type="submission" date="2022-06" db="UniProtKB">
        <authorList>
            <consortium name="EnsemblMetazoa"/>
        </authorList>
    </citation>
    <scope>IDENTIFICATION</scope>
    <source>
        <strain evidence="9">DF5081</strain>
    </source>
</reference>
<evidence type="ECO:0000256" key="1">
    <source>
        <dbReference type="ARBA" id="ARBA00007913"/>
    </source>
</evidence>
<keyword evidence="5" id="KW-0067">ATP-binding</keyword>
<dbReference type="Gene3D" id="3.40.50.300">
    <property type="entry name" value="P-loop containing nucleotide triphosphate hydrolases"/>
    <property type="match status" value="2"/>
</dbReference>
<evidence type="ECO:0000259" key="8">
    <source>
        <dbReference type="Pfam" id="PF13087"/>
    </source>
</evidence>
<reference evidence="10" key="1">
    <citation type="submission" date="2010-08" db="EMBL/GenBank/DDBJ databases">
        <authorList>
            <consortium name="Caenorhabditis japonica Sequencing Consortium"/>
            <person name="Wilson R.K."/>
        </authorList>
    </citation>
    <scope>NUCLEOTIDE SEQUENCE [LARGE SCALE GENOMIC DNA]</scope>
    <source>
        <strain evidence="10">DF5081</strain>
    </source>
</reference>
<name>A0A8R1E5H1_CAEJA</name>
<dbReference type="Pfam" id="PF13087">
    <property type="entry name" value="AAA_12"/>
    <property type="match status" value="1"/>
</dbReference>
<dbReference type="GO" id="GO:0043139">
    <property type="term" value="F:5'-3' DNA helicase activity"/>
    <property type="evidence" value="ECO:0007669"/>
    <property type="project" value="TreeGrafter"/>
</dbReference>
<evidence type="ECO:0000256" key="3">
    <source>
        <dbReference type="ARBA" id="ARBA00022801"/>
    </source>
</evidence>
<sequence length="980" mass="110221">MPGREASSHGHRSGRPSPSPCNPSEAQIKIPTIFKLGPAVQPSAKEADNQVAEPTWSELMEQGESYEYRNNCLVFPEVTTQHAYHDSYAATEDQMPESAAGRAEFEETLQKIHDFRCASIEWMRRPESLTDYAAPESDMAMEFEDGPRPGINAIYVVTQNRGMSYVCMTCHRELPAHDRPDLLFTHLSRFSYDTKTQRFTVMGEHLPGDVLIVEELQQMSGLLPEDFHVKPEELLNDSRRPYWFIARYRTVERVLSAPQPFMELGRDYDITKKKRVVANGLMRPVLIRTQQLIPLQRNPGMVVALLPQLMPLQLGRGIRPGHHRQRVMRLTAALSQGWMVHPVAKEVLPWKDSRHEMLRAAPQLCAAYQHDNTRWQAIRFKASYGVYAQIAIEAIHYDYWHYTTTITRVTQGDRCVLATFAIAREGQQVTLGNWKKHTQATMELPDGRAVQIAIEFAVSEGFGARITARMMTLQANDPLIGTLEQQTVTVYQNTEVKEHMVLHIPKGKQLPSTESSAALSAYAAINGGNRIEMDVVQFNEERIKVGNFTLSKQQSDIAYAINSKEYRALALDCGFGVGKTLTAIVAAVSRVRENPSNIVIFTGSSNAVATAAVGKAAEVDPQLRFVRIISQVHRNRVEEELRTEFDFPVLWRRIFGRIFTDHNVPGMHVSAINMQAIRLYLNHTQDQRIANSVIKRGLLPKNIDAAEELTLWECFYRIYQPRILMGTTTAILSSARSAELDARKDLVDLVMIDEASQLPLASFAALATTFTKAKMVLIGDRHQLPPYADRALPQLLKKASIGTPLSDAIDNRAIPSLPLTEVRRCPQQITNLLGHTQSGPTLINEGEAALASKLATRLKQVFPSVSIGLLTFYSGQHGLLASRLVNQAFISTIDGVQGKEFDITIVCFTRSTGYRNSQFLDDRHRITVAISRTKKACFVIRSYQQAQTIQNWNSIFINEPDMVYQAEELTNLDHADAMEL</sequence>
<evidence type="ECO:0000259" key="7">
    <source>
        <dbReference type="Pfam" id="PF13086"/>
    </source>
</evidence>
<evidence type="ECO:0000313" key="10">
    <source>
        <dbReference type="Proteomes" id="UP000005237"/>
    </source>
</evidence>
<accession>A0A8R1E5H1</accession>
<feature type="domain" description="DNA2/NAM7 helicase helicase" evidence="7">
    <location>
        <begin position="732"/>
        <end position="786"/>
    </location>
</feature>
<feature type="region of interest" description="Disordered" evidence="6">
    <location>
        <begin position="1"/>
        <end position="28"/>
    </location>
</feature>
<dbReference type="InterPro" id="IPR041677">
    <property type="entry name" value="DNA2/NAM7_AAA_11"/>
</dbReference>
<evidence type="ECO:0000256" key="6">
    <source>
        <dbReference type="SAM" id="MobiDB-lite"/>
    </source>
</evidence>
<keyword evidence="2" id="KW-0547">Nucleotide-binding</keyword>
<dbReference type="SUPFAM" id="SSF52540">
    <property type="entry name" value="P-loop containing nucleoside triphosphate hydrolases"/>
    <property type="match status" value="1"/>
</dbReference>
<comment type="similarity">
    <text evidence="1">Belongs to the DNA2/NAM7 helicase family.</text>
</comment>
<evidence type="ECO:0000313" key="9">
    <source>
        <dbReference type="EnsemblMetazoa" id="CJA19178a.1"/>
    </source>
</evidence>
<dbReference type="CDD" id="cd18808">
    <property type="entry name" value="SF1_C_Upf1"/>
    <property type="match status" value="1"/>
</dbReference>